<evidence type="ECO:0000313" key="1">
    <source>
        <dbReference type="EMBL" id="GFN89684.1"/>
    </source>
</evidence>
<keyword evidence="2" id="KW-1185">Reference proteome</keyword>
<dbReference type="Proteomes" id="UP000735302">
    <property type="component" value="Unassembled WGS sequence"/>
</dbReference>
<comment type="caution">
    <text evidence="1">The sequence shown here is derived from an EMBL/GenBank/DDBJ whole genome shotgun (WGS) entry which is preliminary data.</text>
</comment>
<protein>
    <submittedName>
        <fullName evidence="1">Uncharacterized protein</fullName>
    </submittedName>
</protein>
<proteinExistence type="predicted"/>
<sequence length="101" mass="11535">MFFSEYRKVADDRFTGWASKSLDDILWRQYRVAMTRAAKMMWKCFRGAMQLTEDQAPAFTLEKKGGIHQPGKVSSPRMGVLPILRQAAGVLRDRSSTDFST</sequence>
<evidence type="ECO:0000313" key="2">
    <source>
        <dbReference type="Proteomes" id="UP000735302"/>
    </source>
</evidence>
<organism evidence="1 2">
    <name type="scientific">Plakobranchus ocellatus</name>
    <dbReference type="NCBI Taxonomy" id="259542"/>
    <lineage>
        <taxon>Eukaryota</taxon>
        <taxon>Metazoa</taxon>
        <taxon>Spiralia</taxon>
        <taxon>Lophotrochozoa</taxon>
        <taxon>Mollusca</taxon>
        <taxon>Gastropoda</taxon>
        <taxon>Heterobranchia</taxon>
        <taxon>Euthyneura</taxon>
        <taxon>Panpulmonata</taxon>
        <taxon>Sacoglossa</taxon>
        <taxon>Placobranchoidea</taxon>
        <taxon>Plakobranchidae</taxon>
        <taxon>Plakobranchus</taxon>
    </lineage>
</organism>
<accession>A0AAV3Z3E5</accession>
<gene>
    <name evidence="1" type="ORF">PoB_001619000</name>
</gene>
<name>A0AAV3Z3E5_9GAST</name>
<dbReference type="AlphaFoldDB" id="A0AAV3Z3E5"/>
<reference evidence="1 2" key="1">
    <citation type="journal article" date="2021" name="Elife">
        <title>Chloroplast acquisition without the gene transfer in kleptoplastic sea slugs, Plakobranchus ocellatus.</title>
        <authorList>
            <person name="Maeda T."/>
            <person name="Takahashi S."/>
            <person name="Yoshida T."/>
            <person name="Shimamura S."/>
            <person name="Takaki Y."/>
            <person name="Nagai Y."/>
            <person name="Toyoda A."/>
            <person name="Suzuki Y."/>
            <person name="Arimoto A."/>
            <person name="Ishii H."/>
            <person name="Satoh N."/>
            <person name="Nishiyama T."/>
            <person name="Hasebe M."/>
            <person name="Maruyama T."/>
            <person name="Minagawa J."/>
            <person name="Obokata J."/>
            <person name="Shigenobu S."/>
        </authorList>
    </citation>
    <scope>NUCLEOTIDE SEQUENCE [LARGE SCALE GENOMIC DNA]</scope>
</reference>
<dbReference type="EMBL" id="BLXT01001947">
    <property type="protein sequence ID" value="GFN89684.1"/>
    <property type="molecule type" value="Genomic_DNA"/>
</dbReference>